<evidence type="ECO:0000313" key="2">
    <source>
        <dbReference type="Proteomes" id="UP000007755"/>
    </source>
</evidence>
<dbReference type="InParanoid" id="F4WET6"/>
<dbReference type="EMBL" id="GL888109">
    <property type="protein sequence ID" value="EGI67285.1"/>
    <property type="molecule type" value="Genomic_DNA"/>
</dbReference>
<sequence>MVSQSKEVKELPTKFTEKSLEQLLDEEEEDMFDENVDYEYVYRKNLRMMIGCIQTYMVKQRKIDSNTIRMREAKTMKDALMSFLDALKIRGLLNSIYSMEELNRFFSTFESKVLRHLFIEDFMTRNIFFE</sequence>
<organism evidence="2">
    <name type="scientific">Acromyrmex echinatior</name>
    <name type="common">Panamanian leafcutter ant</name>
    <name type="synonym">Acromyrmex octospinosus echinatior</name>
    <dbReference type="NCBI Taxonomy" id="103372"/>
    <lineage>
        <taxon>Eukaryota</taxon>
        <taxon>Metazoa</taxon>
        <taxon>Ecdysozoa</taxon>
        <taxon>Arthropoda</taxon>
        <taxon>Hexapoda</taxon>
        <taxon>Insecta</taxon>
        <taxon>Pterygota</taxon>
        <taxon>Neoptera</taxon>
        <taxon>Endopterygota</taxon>
        <taxon>Hymenoptera</taxon>
        <taxon>Apocrita</taxon>
        <taxon>Aculeata</taxon>
        <taxon>Formicoidea</taxon>
        <taxon>Formicidae</taxon>
        <taxon>Myrmicinae</taxon>
        <taxon>Acromyrmex</taxon>
    </lineage>
</organism>
<evidence type="ECO:0000313" key="1">
    <source>
        <dbReference type="EMBL" id="EGI67285.1"/>
    </source>
</evidence>
<reference evidence="1" key="1">
    <citation type="submission" date="2011-02" db="EMBL/GenBank/DDBJ databases">
        <title>The genome of the leaf-cutting ant Acromyrmex echinatior suggests key adaptations to social evolution and fungus farming.</title>
        <authorList>
            <person name="Nygaard S."/>
            <person name="Zhang G."/>
        </authorList>
    </citation>
    <scope>NUCLEOTIDE SEQUENCE</scope>
</reference>
<dbReference type="Proteomes" id="UP000007755">
    <property type="component" value="Unassembled WGS sequence"/>
</dbReference>
<keyword evidence="2" id="KW-1185">Reference proteome</keyword>
<accession>F4WET6</accession>
<proteinExistence type="predicted"/>
<protein>
    <submittedName>
        <fullName evidence="1">Uncharacterized protein</fullName>
    </submittedName>
</protein>
<name>F4WET6_ACREC</name>
<gene>
    <name evidence="1" type="ORF">G5I_04134</name>
</gene>
<dbReference type="AlphaFoldDB" id="F4WET6"/>